<evidence type="ECO:0000313" key="2">
    <source>
        <dbReference type="EMBL" id="CAB9510797.1"/>
    </source>
</evidence>
<reference evidence="2" key="1">
    <citation type="submission" date="2020-06" db="EMBL/GenBank/DDBJ databases">
        <authorList>
            <consortium name="Plant Systems Biology data submission"/>
        </authorList>
    </citation>
    <scope>NUCLEOTIDE SEQUENCE</scope>
    <source>
        <strain evidence="2">D6</strain>
    </source>
</reference>
<feature type="compositionally biased region" description="Basic and acidic residues" evidence="1">
    <location>
        <begin position="1"/>
        <end position="11"/>
    </location>
</feature>
<gene>
    <name evidence="2" type="ORF">SEMRO_453_G146110.1</name>
</gene>
<evidence type="ECO:0008006" key="4">
    <source>
        <dbReference type="Google" id="ProtNLM"/>
    </source>
</evidence>
<evidence type="ECO:0000313" key="3">
    <source>
        <dbReference type="Proteomes" id="UP001153069"/>
    </source>
</evidence>
<comment type="caution">
    <text evidence="2">The sequence shown here is derived from an EMBL/GenBank/DDBJ whole genome shotgun (WGS) entry which is preliminary data.</text>
</comment>
<sequence length="307" mass="34147">MKTSHKTDTPKVDTPPAAVEAPAVNNDLTNLSIFEAPAFNDPSICNSRTGLVNGIARRVGNDRIVFFIQTGHVDDRASRKAVLVAQRQRASKWYLFDVSDIQNDGSSKFPFETFSSKDDARFVGKFNRMKDSKLAALAMKQYVGFSLFQGRDKVPPVQSILYETPDIKTFWKNKHTRTCHMVCLGTPTPNARGNGIVDSSRMEQSVKLLLGKKKTLSDVVAPDFGIYVGATNHMKNDAGEPHPIFHGRANKVAAHENMVLADLLTKRHNLQMVAYKKHVEWNVDFAFPNSAFTAFAFALSQLEMGNV</sequence>
<accession>A0A9N8DXL2</accession>
<dbReference type="AlphaFoldDB" id="A0A9N8DXL2"/>
<proteinExistence type="predicted"/>
<name>A0A9N8DXL2_9STRA</name>
<dbReference type="Proteomes" id="UP001153069">
    <property type="component" value="Unassembled WGS sequence"/>
</dbReference>
<organism evidence="2 3">
    <name type="scientific">Seminavis robusta</name>
    <dbReference type="NCBI Taxonomy" id="568900"/>
    <lineage>
        <taxon>Eukaryota</taxon>
        <taxon>Sar</taxon>
        <taxon>Stramenopiles</taxon>
        <taxon>Ochrophyta</taxon>
        <taxon>Bacillariophyta</taxon>
        <taxon>Bacillariophyceae</taxon>
        <taxon>Bacillariophycidae</taxon>
        <taxon>Naviculales</taxon>
        <taxon>Naviculaceae</taxon>
        <taxon>Seminavis</taxon>
    </lineage>
</organism>
<dbReference type="EMBL" id="CAICTM010000452">
    <property type="protein sequence ID" value="CAB9510797.1"/>
    <property type="molecule type" value="Genomic_DNA"/>
</dbReference>
<protein>
    <recommendedName>
        <fullName evidence="4">Tubby C-terminal domain-containing protein</fullName>
    </recommendedName>
</protein>
<evidence type="ECO:0000256" key="1">
    <source>
        <dbReference type="SAM" id="MobiDB-lite"/>
    </source>
</evidence>
<keyword evidence="3" id="KW-1185">Reference proteome</keyword>
<feature type="region of interest" description="Disordered" evidence="1">
    <location>
        <begin position="1"/>
        <end position="21"/>
    </location>
</feature>